<dbReference type="GO" id="GO:0007064">
    <property type="term" value="P:mitotic sister chromatid cohesion"/>
    <property type="evidence" value="ECO:0007669"/>
    <property type="project" value="InterPro"/>
</dbReference>
<feature type="region of interest" description="Disordered" evidence="10">
    <location>
        <begin position="150"/>
        <end position="178"/>
    </location>
</feature>
<dbReference type="GO" id="GO:0051301">
    <property type="term" value="P:cell division"/>
    <property type="evidence" value="ECO:0007669"/>
    <property type="project" value="UniProtKB-KW"/>
</dbReference>
<feature type="domain" description="G-patch" evidence="12">
    <location>
        <begin position="554"/>
        <end position="601"/>
    </location>
</feature>
<feature type="compositionally biased region" description="Acidic residues" evidence="10">
    <location>
        <begin position="165"/>
        <end position="176"/>
    </location>
</feature>
<evidence type="ECO:0000256" key="2">
    <source>
        <dbReference type="ARBA" id="ARBA00008585"/>
    </source>
</evidence>
<dbReference type="SMART" id="SM00443">
    <property type="entry name" value="G_patch"/>
    <property type="match status" value="1"/>
</dbReference>
<dbReference type="Pfam" id="PF01805">
    <property type="entry name" value="Surp"/>
    <property type="match status" value="2"/>
</dbReference>
<evidence type="ECO:0000256" key="6">
    <source>
        <dbReference type="ARBA" id="ARBA00022829"/>
    </source>
</evidence>
<comment type="subcellular location">
    <subcellularLocation>
        <location evidence="1">Nucleus</location>
        <location evidence="1">Nucleoplasm</location>
    </subcellularLocation>
</comment>
<feature type="compositionally biased region" description="Basic and acidic residues" evidence="10">
    <location>
        <begin position="407"/>
        <end position="417"/>
    </location>
</feature>
<dbReference type="PROSITE" id="PS50174">
    <property type="entry name" value="G_PATCH"/>
    <property type="match status" value="1"/>
</dbReference>
<gene>
    <name evidence="13" type="ORF">DNTS_012311</name>
</gene>
<evidence type="ECO:0000256" key="5">
    <source>
        <dbReference type="ARBA" id="ARBA00022776"/>
    </source>
</evidence>
<evidence type="ECO:0000256" key="3">
    <source>
        <dbReference type="ARBA" id="ARBA00017198"/>
    </source>
</evidence>
<feature type="region of interest" description="Disordered" evidence="10">
    <location>
        <begin position="381"/>
        <end position="432"/>
    </location>
</feature>
<dbReference type="InterPro" id="IPR000061">
    <property type="entry name" value="Surp"/>
</dbReference>
<feature type="region of interest" description="Disordered" evidence="10">
    <location>
        <begin position="88"/>
        <end position="119"/>
    </location>
</feature>
<keyword evidence="6" id="KW-0159">Chromosome partition</keyword>
<feature type="region of interest" description="Disordered" evidence="10">
    <location>
        <begin position="1"/>
        <end position="75"/>
    </location>
</feature>
<evidence type="ECO:0000256" key="4">
    <source>
        <dbReference type="ARBA" id="ARBA00022618"/>
    </source>
</evidence>
<evidence type="ECO:0000313" key="14">
    <source>
        <dbReference type="Proteomes" id="UP000316079"/>
    </source>
</evidence>
<dbReference type="Gene3D" id="1.10.10.790">
    <property type="entry name" value="Surp module"/>
    <property type="match status" value="2"/>
</dbReference>
<proteinExistence type="inferred from homology"/>
<keyword evidence="14" id="KW-1185">Reference proteome</keyword>
<evidence type="ECO:0000313" key="13">
    <source>
        <dbReference type="EMBL" id="TRZ00682.1"/>
    </source>
</evidence>
<dbReference type="Pfam" id="PF10345">
    <property type="entry name" value="Cohesin_load"/>
    <property type="match status" value="3"/>
</dbReference>
<feature type="compositionally biased region" description="Basic and acidic residues" evidence="10">
    <location>
        <begin position="26"/>
        <end position="48"/>
    </location>
</feature>
<organism evidence="13 14">
    <name type="scientific">Danionella cerebrum</name>
    <dbReference type="NCBI Taxonomy" id="2873325"/>
    <lineage>
        <taxon>Eukaryota</taxon>
        <taxon>Metazoa</taxon>
        <taxon>Chordata</taxon>
        <taxon>Craniata</taxon>
        <taxon>Vertebrata</taxon>
        <taxon>Euteleostomi</taxon>
        <taxon>Actinopterygii</taxon>
        <taxon>Neopterygii</taxon>
        <taxon>Teleostei</taxon>
        <taxon>Ostariophysi</taxon>
        <taxon>Cypriniformes</taxon>
        <taxon>Danionidae</taxon>
        <taxon>Danioninae</taxon>
        <taxon>Danionella</taxon>
    </lineage>
</organism>
<evidence type="ECO:0000256" key="9">
    <source>
        <dbReference type="ARBA" id="ARBA00030523"/>
    </source>
</evidence>
<dbReference type="Gene3D" id="1.25.40.10">
    <property type="entry name" value="Tetratricopeptide repeat domain"/>
    <property type="match status" value="1"/>
</dbReference>
<evidence type="ECO:0000259" key="11">
    <source>
        <dbReference type="PROSITE" id="PS50128"/>
    </source>
</evidence>
<evidence type="ECO:0000256" key="7">
    <source>
        <dbReference type="ARBA" id="ARBA00023242"/>
    </source>
</evidence>
<feature type="region of interest" description="Disordered" evidence="10">
    <location>
        <begin position="247"/>
        <end position="276"/>
    </location>
</feature>
<dbReference type="PROSITE" id="PS50128">
    <property type="entry name" value="SURP"/>
    <property type="match status" value="1"/>
</dbReference>
<dbReference type="Pfam" id="PF01585">
    <property type="entry name" value="G-patch"/>
    <property type="match status" value="1"/>
</dbReference>
<feature type="compositionally biased region" description="Polar residues" evidence="10">
    <location>
        <begin position="261"/>
        <end position="276"/>
    </location>
</feature>
<accession>A0A553RET7</accession>
<dbReference type="Proteomes" id="UP000316079">
    <property type="component" value="Unassembled WGS sequence"/>
</dbReference>
<dbReference type="GO" id="GO:0006396">
    <property type="term" value="P:RNA processing"/>
    <property type="evidence" value="ECO:0007669"/>
    <property type="project" value="InterPro"/>
</dbReference>
<protein>
    <recommendedName>
        <fullName evidence="3">MAU2 chromatid cohesion factor homolog</fullName>
    </recommendedName>
    <alternativeName>
        <fullName evidence="9">Cohesin loading complex subunit SCC4 homolog</fullName>
    </alternativeName>
</protein>
<feature type="compositionally biased region" description="Polar residues" evidence="10">
    <location>
        <begin position="106"/>
        <end position="118"/>
    </location>
</feature>
<comment type="caution">
    <text evidence="13">The sequence shown here is derived from an EMBL/GenBank/DDBJ whole genome shotgun (WGS) entry which is preliminary data.</text>
</comment>
<dbReference type="SMART" id="SM00648">
    <property type="entry name" value="SWAP"/>
    <property type="match status" value="2"/>
</dbReference>
<dbReference type="OrthoDB" id="5565328at2759"/>
<dbReference type="STRING" id="623744.A0A553RET7"/>
<evidence type="ECO:0000256" key="8">
    <source>
        <dbReference type="ARBA" id="ARBA00023306"/>
    </source>
</evidence>
<dbReference type="GO" id="GO:0003723">
    <property type="term" value="F:RNA binding"/>
    <property type="evidence" value="ECO:0007669"/>
    <property type="project" value="InterPro"/>
</dbReference>
<feature type="domain" description="SURP motif" evidence="11">
    <location>
        <begin position="326"/>
        <end position="369"/>
    </location>
</feature>
<dbReference type="InterPro" id="IPR035967">
    <property type="entry name" value="SWAP/Surp_sf"/>
</dbReference>
<feature type="compositionally biased region" description="Low complexity" evidence="10">
    <location>
        <begin position="51"/>
        <end position="74"/>
    </location>
</feature>
<dbReference type="InterPro" id="IPR000467">
    <property type="entry name" value="G_patch_dom"/>
</dbReference>
<dbReference type="InterPro" id="IPR019440">
    <property type="entry name" value="MAU2"/>
</dbReference>
<dbReference type="SUPFAM" id="SSF48452">
    <property type="entry name" value="TPR-like"/>
    <property type="match status" value="1"/>
</dbReference>
<dbReference type="InterPro" id="IPR011990">
    <property type="entry name" value="TPR-like_helical_dom_sf"/>
</dbReference>
<dbReference type="GO" id="GO:0007059">
    <property type="term" value="P:chromosome segregation"/>
    <property type="evidence" value="ECO:0007669"/>
    <property type="project" value="UniProtKB-KW"/>
</dbReference>
<name>A0A553RET7_9TELE</name>
<dbReference type="EMBL" id="SRMA01024300">
    <property type="protein sequence ID" value="TRZ00682.1"/>
    <property type="molecule type" value="Genomic_DNA"/>
</dbReference>
<keyword evidence="4" id="KW-0132">Cell division</keyword>
<dbReference type="SUPFAM" id="SSF109905">
    <property type="entry name" value="Surp module (SWAP domain)"/>
    <property type="match status" value="2"/>
</dbReference>
<evidence type="ECO:0000259" key="12">
    <source>
        <dbReference type="PROSITE" id="PS50174"/>
    </source>
</evidence>
<dbReference type="GO" id="GO:0005654">
    <property type="term" value="C:nucleoplasm"/>
    <property type="evidence" value="ECO:0007669"/>
    <property type="project" value="UniProtKB-SubCell"/>
</dbReference>
<keyword evidence="5" id="KW-0498">Mitosis</keyword>
<sequence>MESNDSGRSGWRTQHQHQSKMNVIMKQEELIAQKKREIEEKMMEEQRRAQNRASRCAAAAAAASSPSSSFSSSSNKFVNDGSFLQQFLQMQREKASSGPADDSAPPAQSQNSIGSSSVGADLKKGAVLVGKRPGLSSMISQFKMYNQSKKSPGVLKPRPCVFTSPEEEEEEEEEGDEHFLQLKVPPPEDGEQRVLACQFARFIADGGSEQEHKENPLFSFLWDRDSVQYLFYRKRLAELRRERAAQSEGLGRAPLIDRSIQRQQPSEVARPESSSSACRMPSAIKYGAAEGSRHVTAADPALAAGHMTHYAMLKVSSSVDEGTRKVAEKLARFVADGGTEVEIMAMENNRENPAFSFLYDYQSAAHRFYKAKVEEFRQLSATGESPAPRPQPPRPDAQTQRVTELSDEQKKQLKEQQEVPLSGEGTAEAGVRRDPSRVFVPSQMQEMYDMIMKHKRAMQDMQLIWEKTIQQHQHEYDSDEEVDEQGTWEHRLRMMEMEKTREWAEQLTEMGKGKHFIGDFLPPDELEKFMETFKALKEGREPDFSEYKEFKLTVENIGFKMLMKMGWKEGDGLGSEGQGIKNPVNRGSTAVDGAGFGVDRPAELSKSDDEYDAFRKRMMLAYRFRPNPLVRFDLSLTQQSPPAVLLSAADLHQLLIFISDGALYSRCSSRISSLTLFERIDLSVTERTLARLPDGSLLWAKLKMAAGAEAPESWYLALLGFAEHFRTSSPPKIRLCVHCLQAVFQFKPPQRVEARTHLQLGSVLYHHTKNSELARTHLEKAHPGLLGMKTNGQRLFPVFNRESAEPTGAHDPRTDSRCGTVRLVTNLDQYQEQEERLPGLTQRSSSPFSVVESRGIIYLNIGSVVHLSATFLSAAVQVAQFEDVKFEAASLLSELYCQQVRVSTNLVDSAKPLLRKAIQISQQTPYWHCRLLFQLAQLHTLEKDLVSACDLLGVGAEYARVVGSEYTRALFLLSKGMLLLMERKLQEVHPLLTLCGQIVETWQGNPIQKESLRVFFLVLQVTHYLDAGQVKSVKPCLKQLQQCIQTISTLHDDEILPSNPADLFHWLPKEHMCVLVYLKLWDSPGSSLLPGSVMADDGDDGEGCVLQVTVMHSMQAGYLEKAQKYTDKALMQLEKLKMLDCSPILSSFQVILLEHIIMCRLVTGHKATALQEVSVCLQLSVFLQSLQRLYLSVCLQISQVCQLCQQSPRLFSNHAAQLHTLLVSTALSLSLQQGLYCISVNCMDNAEAQFTTALRLTTHQELWTFIVTNLASVYIREGNRHQELYSLLERINPDHNFPVSSHCLRAAAFYIRGLLSFFQGRYNEAKRFLRETLKMSNAEDLNRLTACSLVLLGHIFYVLGNHRESNNMVVPAMQLASKIPDMSVQLWSSALLKGEGHTLLHLISPGGFHAPPSRETNSSSWSVQAKHFLTPLEKPRPDLRISETLCLCPDLNKACGNSMDAHEAAQMHQNFSQQLLQDHIAACSLPEHNLISWTDGPPPVQIQAQNGPSTSLASLL</sequence>
<dbReference type="PANTHER" id="PTHR21394">
    <property type="entry name" value="MAU2 CHROMATID COHESION FACTOR HOMOLOG"/>
    <property type="match status" value="1"/>
</dbReference>
<evidence type="ECO:0000256" key="1">
    <source>
        <dbReference type="ARBA" id="ARBA00004642"/>
    </source>
</evidence>
<feature type="compositionally biased region" description="Polar residues" evidence="10">
    <location>
        <begin position="1"/>
        <end position="13"/>
    </location>
</feature>
<comment type="similarity">
    <text evidence="2">Belongs to the SCC4/mau-2 family.</text>
</comment>
<reference evidence="13 14" key="1">
    <citation type="journal article" date="2019" name="Sci. Data">
        <title>Hybrid genome assembly and annotation of Danionella translucida.</title>
        <authorList>
            <person name="Kadobianskyi M."/>
            <person name="Schulze L."/>
            <person name="Schuelke M."/>
            <person name="Judkewitz B."/>
        </authorList>
    </citation>
    <scope>NUCLEOTIDE SEQUENCE [LARGE SCALE GENOMIC DNA]</scope>
    <source>
        <strain evidence="13 14">Bolton</strain>
    </source>
</reference>
<evidence type="ECO:0000256" key="10">
    <source>
        <dbReference type="SAM" id="MobiDB-lite"/>
    </source>
</evidence>
<keyword evidence="7" id="KW-0539">Nucleus</keyword>
<keyword evidence="8" id="KW-0131">Cell cycle</keyword>